<dbReference type="Proteomes" id="UP000828941">
    <property type="component" value="Chromosome 5"/>
</dbReference>
<reference evidence="1 2" key="1">
    <citation type="journal article" date="2022" name="DNA Res.">
        <title>Chromosomal-level genome assembly of the orchid tree Bauhinia variegata (Leguminosae; Cercidoideae) supports the allotetraploid origin hypothesis of Bauhinia.</title>
        <authorList>
            <person name="Zhong Y."/>
            <person name="Chen Y."/>
            <person name="Zheng D."/>
            <person name="Pang J."/>
            <person name="Liu Y."/>
            <person name="Luo S."/>
            <person name="Meng S."/>
            <person name="Qian L."/>
            <person name="Wei D."/>
            <person name="Dai S."/>
            <person name="Zhou R."/>
        </authorList>
    </citation>
    <scope>NUCLEOTIDE SEQUENCE [LARGE SCALE GENOMIC DNA]</scope>
    <source>
        <strain evidence="1">BV-YZ2020</strain>
    </source>
</reference>
<comment type="caution">
    <text evidence="1">The sequence shown here is derived from an EMBL/GenBank/DDBJ whole genome shotgun (WGS) entry which is preliminary data.</text>
</comment>
<keyword evidence="2" id="KW-1185">Reference proteome</keyword>
<accession>A0ACB9P4B6</accession>
<name>A0ACB9P4B6_BAUVA</name>
<evidence type="ECO:0000313" key="2">
    <source>
        <dbReference type="Proteomes" id="UP000828941"/>
    </source>
</evidence>
<organism evidence="1 2">
    <name type="scientific">Bauhinia variegata</name>
    <name type="common">Purple orchid tree</name>
    <name type="synonym">Phanera variegata</name>
    <dbReference type="NCBI Taxonomy" id="167791"/>
    <lineage>
        <taxon>Eukaryota</taxon>
        <taxon>Viridiplantae</taxon>
        <taxon>Streptophyta</taxon>
        <taxon>Embryophyta</taxon>
        <taxon>Tracheophyta</taxon>
        <taxon>Spermatophyta</taxon>
        <taxon>Magnoliopsida</taxon>
        <taxon>eudicotyledons</taxon>
        <taxon>Gunneridae</taxon>
        <taxon>Pentapetalae</taxon>
        <taxon>rosids</taxon>
        <taxon>fabids</taxon>
        <taxon>Fabales</taxon>
        <taxon>Fabaceae</taxon>
        <taxon>Cercidoideae</taxon>
        <taxon>Cercideae</taxon>
        <taxon>Bauhiniinae</taxon>
        <taxon>Bauhinia</taxon>
    </lineage>
</organism>
<gene>
    <name evidence="1" type="ORF">L6164_010985</name>
</gene>
<evidence type="ECO:0000313" key="1">
    <source>
        <dbReference type="EMBL" id="KAI4343663.1"/>
    </source>
</evidence>
<sequence length="527" mass="58077">MRASPAPSITSPNDPIGSRPSPASTDANGINCFSPFLTQLLSLISIFNLRKDPELGFQSAPSSRSPDRDRETSDLNHLAEADALHGELHNKLDLKDKEEEPETENKDSEFDDGMQVSIQQDADESGNGDGWNEDNSNWNANDSNNWNENVNDSEHDWVASDVDVTVRDEEKKDDRSCGRPHKYPVRPEAEDCAFYLKTGTCKFGFNCKFNHPVRRKNQAVKEKAGEREESAERQGQAECKYYLTSGGCKFGKACKYNHTRGKCSVAPILELNFLGLPIRPGEKECPYYMRNGSCKFGANCRFNHPDPTAVGGSDPPSGYGNGGNISLHGASQPSVPTWSSPRTVNEAAPFVPMMLSPTQGVSPQSSEWNGYQAPVYLSERSMHPPSTYVMNNPAIEANVYIHPQKQMQAEEFPERPGEPECTYFMKTGDCKFKFNCKFHHPKNRIAGPPPCALSDKGLPLRPDKNICSHYSRYGICKFGPACKFDHPTPSTMSGLDQQSSFPNSANVEVDGLAGSPGASDVAFQQSV</sequence>
<proteinExistence type="predicted"/>
<protein>
    <submittedName>
        <fullName evidence="1">Uncharacterized protein</fullName>
    </submittedName>
</protein>
<dbReference type="EMBL" id="CM039430">
    <property type="protein sequence ID" value="KAI4343663.1"/>
    <property type="molecule type" value="Genomic_DNA"/>
</dbReference>